<sequence length="39" mass="4604">MKTLTKISQTFPDKMTINVLNELDFKFPTVFNKDAWLNN</sequence>
<dbReference type="EMBL" id="JXKG01000035">
    <property type="protein sequence ID" value="OJG13779.1"/>
    <property type="molecule type" value="Genomic_DNA"/>
</dbReference>
<protein>
    <submittedName>
        <fullName evidence="1">Uncharacterized protein</fullName>
    </submittedName>
</protein>
<reference evidence="1 2" key="1">
    <citation type="submission" date="2014-12" db="EMBL/GenBank/DDBJ databases">
        <title>Draft genome sequences of 29 type strains of Enterococci.</title>
        <authorList>
            <person name="Zhong Z."/>
            <person name="Sun Z."/>
            <person name="Liu W."/>
            <person name="Zhang W."/>
            <person name="Zhang H."/>
        </authorList>
    </citation>
    <scope>NUCLEOTIDE SEQUENCE [LARGE SCALE GENOMIC DNA]</scope>
    <source>
        <strain evidence="1 2">DSM 21207</strain>
    </source>
</reference>
<evidence type="ECO:0000313" key="2">
    <source>
        <dbReference type="Proteomes" id="UP000182835"/>
    </source>
</evidence>
<dbReference type="Proteomes" id="UP000182835">
    <property type="component" value="Unassembled WGS sequence"/>
</dbReference>
<evidence type="ECO:0000313" key="1">
    <source>
        <dbReference type="EMBL" id="OJG13779.1"/>
    </source>
</evidence>
<gene>
    <name evidence="1" type="ORF">RU96_GL001771</name>
</gene>
<name>A0A1L8R1X6_9ENTE</name>
<proteinExistence type="predicted"/>
<comment type="caution">
    <text evidence="1">The sequence shown here is derived from an EMBL/GenBank/DDBJ whole genome shotgun (WGS) entry which is preliminary data.</text>
</comment>
<dbReference type="AlphaFoldDB" id="A0A1L8R1X6"/>
<accession>A0A1L8R1X6</accession>
<organism evidence="1 2">
    <name type="scientific">Enterococcus canintestini</name>
    <dbReference type="NCBI Taxonomy" id="317010"/>
    <lineage>
        <taxon>Bacteria</taxon>
        <taxon>Bacillati</taxon>
        <taxon>Bacillota</taxon>
        <taxon>Bacilli</taxon>
        <taxon>Lactobacillales</taxon>
        <taxon>Enterococcaceae</taxon>
        <taxon>Enterococcus</taxon>
    </lineage>
</organism>